<dbReference type="RefSeq" id="WP_158041398.1">
    <property type="nucleotide sequence ID" value="NZ_JACCFV010000001.1"/>
</dbReference>
<feature type="transmembrane region" description="Helical" evidence="2">
    <location>
        <begin position="127"/>
        <end position="146"/>
    </location>
</feature>
<proteinExistence type="predicted"/>
<gene>
    <name evidence="3" type="ORF">F8O01_13075</name>
</gene>
<organism evidence="3 4">
    <name type="scientific">Pseudoclavibacter chungangensis</name>
    <dbReference type="NCBI Taxonomy" id="587635"/>
    <lineage>
        <taxon>Bacteria</taxon>
        <taxon>Bacillati</taxon>
        <taxon>Actinomycetota</taxon>
        <taxon>Actinomycetes</taxon>
        <taxon>Micrococcales</taxon>
        <taxon>Microbacteriaceae</taxon>
        <taxon>Pseudoclavibacter</taxon>
    </lineage>
</organism>
<feature type="transmembrane region" description="Helical" evidence="2">
    <location>
        <begin position="30"/>
        <end position="47"/>
    </location>
</feature>
<evidence type="ECO:0000313" key="3">
    <source>
        <dbReference type="EMBL" id="KAB1654822.1"/>
    </source>
</evidence>
<accession>A0A7J5BRP0</accession>
<dbReference type="Proteomes" id="UP000467240">
    <property type="component" value="Unassembled WGS sequence"/>
</dbReference>
<comment type="caution">
    <text evidence="3">The sequence shown here is derived from an EMBL/GenBank/DDBJ whole genome shotgun (WGS) entry which is preliminary data.</text>
</comment>
<sequence>MSDVPTPPRRTRAHHDPDPERRAEALKERIYVTFTSLAVVLALVRNAEEGAVEALPSIATIALTAFGTVLTVFVADVIAHMTAYNALPSKSVVTHMAQVSFGALTVVIAPILMLALSLAGVLELTTALAVGSRILIITLGVVTFITVRRLRVPGWQKLLALVTTVALGLLVLVVELAIHH</sequence>
<keyword evidence="2" id="KW-1133">Transmembrane helix</keyword>
<dbReference type="AlphaFoldDB" id="A0A7J5BRP0"/>
<evidence type="ECO:0000256" key="2">
    <source>
        <dbReference type="SAM" id="Phobius"/>
    </source>
</evidence>
<reference evidence="3 4" key="1">
    <citation type="submission" date="2019-09" db="EMBL/GenBank/DDBJ databases">
        <title>Phylogeny of genus Pseudoclavibacter and closely related genus.</title>
        <authorList>
            <person name="Li Y."/>
        </authorList>
    </citation>
    <scope>NUCLEOTIDE SEQUENCE [LARGE SCALE GENOMIC DNA]</scope>
    <source>
        <strain evidence="3 4">DSM 23821</strain>
    </source>
</reference>
<keyword evidence="4" id="KW-1185">Reference proteome</keyword>
<feature type="transmembrane region" description="Helical" evidence="2">
    <location>
        <begin position="99"/>
        <end position="121"/>
    </location>
</feature>
<feature type="transmembrane region" description="Helical" evidence="2">
    <location>
        <begin position="158"/>
        <end position="178"/>
    </location>
</feature>
<dbReference type="EMBL" id="WBJZ01000017">
    <property type="protein sequence ID" value="KAB1654822.1"/>
    <property type="molecule type" value="Genomic_DNA"/>
</dbReference>
<dbReference type="OrthoDB" id="4775109at2"/>
<keyword evidence="2" id="KW-0812">Transmembrane</keyword>
<keyword evidence="2" id="KW-0472">Membrane</keyword>
<feature type="region of interest" description="Disordered" evidence="1">
    <location>
        <begin position="1"/>
        <end position="20"/>
    </location>
</feature>
<protein>
    <submittedName>
        <fullName evidence="3">Uncharacterized protein</fullName>
    </submittedName>
</protein>
<evidence type="ECO:0000313" key="4">
    <source>
        <dbReference type="Proteomes" id="UP000467240"/>
    </source>
</evidence>
<name>A0A7J5BRP0_9MICO</name>
<evidence type="ECO:0000256" key="1">
    <source>
        <dbReference type="SAM" id="MobiDB-lite"/>
    </source>
</evidence>
<feature type="transmembrane region" description="Helical" evidence="2">
    <location>
        <begin position="59"/>
        <end position="79"/>
    </location>
</feature>